<dbReference type="Pfam" id="PF13561">
    <property type="entry name" value="adh_short_C2"/>
    <property type="match status" value="1"/>
</dbReference>
<evidence type="ECO:0000313" key="4">
    <source>
        <dbReference type="EMBL" id="CAB4542149.1"/>
    </source>
</evidence>
<dbReference type="PRINTS" id="PR00081">
    <property type="entry name" value="GDHRDH"/>
</dbReference>
<dbReference type="InterPro" id="IPR036291">
    <property type="entry name" value="NAD(P)-bd_dom_sf"/>
</dbReference>
<dbReference type="EMBL" id="CAEZSF010000100">
    <property type="protein sequence ID" value="CAB4542149.1"/>
    <property type="molecule type" value="Genomic_DNA"/>
</dbReference>
<evidence type="ECO:0000313" key="5">
    <source>
        <dbReference type="EMBL" id="CAB4758488.1"/>
    </source>
</evidence>
<dbReference type="AlphaFoldDB" id="A0A6J6UHD8"/>
<organism evidence="5">
    <name type="scientific">freshwater metagenome</name>
    <dbReference type="NCBI Taxonomy" id="449393"/>
    <lineage>
        <taxon>unclassified sequences</taxon>
        <taxon>metagenomes</taxon>
        <taxon>ecological metagenomes</taxon>
    </lineage>
</organism>
<comment type="similarity">
    <text evidence="1">Belongs to the short-chain dehydrogenases/reductases (SDR) family.</text>
</comment>
<dbReference type="Gene3D" id="3.40.50.720">
    <property type="entry name" value="NAD(P)-binding Rossmann-like Domain"/>
    <property type="match status" value="1"/>
</dbReference>
<dbReference type="NCBIfam" id="NF005559">
    <property type="entry name" value="PRK07231.1"/>
    <property type="match status" value="1"/>
</dbReference>
<keyword evidence="2" id="KW-0521">NADP</keyword>
<gene>
    <name evidence="4" type="ORF">UFOPK1358_01088</name>
    <name evidence="5" type="ORF">UFOPK2766_02070</name>
    <name evidence="6" type="ORF">UFOPK3519_00762</name>
</gene>
<dbReference type="InterPro" id="IPR052178">
    <property type="entry name" value="Sec_Metab_Biosynth_SDR"/>
</dbReference>
<dbReference type="PROSITE" id="PS00061">
    <property type="entry name" value="ADH_SHORT"/>
    <property type="match status" value="1"/>
</dbReference>
<dbReference type="PRINTS" id="PR00080">
    <property type="entry name" value="SDRFAMILY"/>
</dbReference>
<dbReference type="PANTHER" id="PTHR43618:SF8">
    <property type="entry name" value="7ALPHA-HYDROXYSTEROID DEHYDROGENASE"/>
    <property type="match status" value="1"/>
</dbReference>
<evidence type="ECO:0000256" key="2">
    <source>
        <dbReference type="ARBA" id="ARBA00022857"/>
    </source>
</evidence>
<dbReference type="SUPFAM" id="SSF51735">
    <property type="entry name" value="NAD(P)-binding Rossmann-fold domains"/>
    <property type="match status" value="1"/>
</dbReference>
<proteinExistence type="inferred from homology"/>
<dbReference type="EMBL" id="CAFBMG010000045">
    <property type="protein sequence ID" value="CAB4899496.1"/>
    <property type="molecule type" value="Genomic_DNA"/>
</dbReference>
<dbReference type="PANTHER" id="PTHR43618">
    <property type="entry name" value="7-ALPHA-HYDROXYSTEROID DEHYDROGENASE"/>
    <property type="match status" value="1"/>
</dbReference>
<sequence>MVSPELSTQIADLFRLDGVTAVITGASSGLGMRSARVLHAAGATVVVSARRVERLDQLVQELGNRVVACPGDLAIVADRERLVQAAVDVSGSIGVLVNNAGLSKPVAATDETLEQFAKVMDVNLVAPFHLSQLAGAHMLKAGSGSIINMASILGLVAASPMKDVSYCSSKGALVNMTRQLGCEWGRKGVRVNAIAPGWFPSEMTQAEMFDDPNGAQFIERNTPMGRAGRPEELDGALLYLASQASSYVTGQILAVDGGWTAR</sequence>
<accession>A0A6J6UHD8</accession>
<keyword evidence="3" id="KW-0560">Oxidoreductase</keyword>
<dbReference type="EMBL" id="CAEZYU010000132">
    <property type="protein sequence ID" value="CAB4758488.1"/>
    <property type="molecule type" value="Genomic_DNA"/>
</dbReference>
<evidence type="ECO:0000313" key="6">
    <source>
        <dbReference type="EMBL" id="CAB4899496.1"/>
    </source>
</evidence>
<name>A0A6J6UHD8_9ZZZZ</name>
<dbReference type="FunFam" id="3.40.50.720:FF:000084">
    <property type="entry name" value="Short-chain dehydrogenase reductase"/>
    <property type="match status" value="1"/>
</dbReference>
<dbReference type="GO" id="GO:0016491">
    <property type="term" value="F:oxidoreductase activity"/>
    <property type="evidence" value="ECO:0007669"/>
    <property type="project" value="UniProtKB-KW"/>
</dbReference>
<evidence type="ECO:0000256" key="3">
    <source>
        <dbReference type="ARBA" id="ARBA00023002"/>
    </source>
</evidence>
<protein>
    <submittedName>
        <fullName evidence="5">Unannotated protein</fullName>
    </submittedName>
</protein>
<reference evidence="5" key="1">
    <citation type="submission" date="2020-05" db="EMBL/GenBank/DDBJ databases">
        <authorList>
            <person name="Chiriac C."/>
            <person name="Salcher M."/>
            <person name="Ghai R."/>
            <person name="Kavagutti S V."/>
        </authorList>
    </citation>
    <scope>NUCLEOTIDE SEQUENCE</scope>
</reference>
<dbReference type="InterPro" id="IPR020904">
    <property type="entry name" value="Sc_DH/Rdtase_CS"/>
</dbReference>
<evidence type="ECO:0000256" key="1">
    <source>
        <dbReference type="ARBA" id="ARBA00006484"/>
    </source>
</evidence>
<dbReference type="InterPro" id="IPR002347">
    <property type="entry name" value="SDR_fam"/>
</dbReference>